<evidence type="ECO:0000313" key="1">
    <source>
        <dbReference type="EMBL" id="TAA74135.1"/>
    </source>
</evidence>
<dbReference type="AlphaFoldDB" id="A0A521FZG4"/>
<gene>
    <name evidence="1" type="ORF">CDV28_1389</name>
</gene>
<accession>A0A521FZG4</accession>
<proteinExistence type="predicted"/>
<dbReference type="EMBL" id="NQJD01000038">
    <property type="protein sequence ID" value="TAA74135.1"/>
    <property type="molecule type" value="Genomic_DNA"/>
</dbReference>
<protein>
    <submittedName>
        <fullName evidence="1">Uncharacterized protein</fullName>
    </submittedName>
</protein>
<dbReference type="Proteomes" id="UP000316238">
    <property type="component" value="Unassembled WGS sequence"/>
</dbReference>
<reference evidence="1" key="1">
    <citation type="submission" date="2017-07" db="EMBL/GenBank/DDBJ databases">
        <title>The cable genome - Insights into the physiology and evolution of filamentous bacteria capable of sulfide oxidation via long distance electron transfer.</title>
        <authorList>
            <person name="Thorup C."/>
            <person name="Bjerg J.T."/>
            <person name="Schreiber L."/>
            <person name="Nielsen L.P."/>
            <person name="Kjeldsen K.U."/>
            <person name="Boesen T."/>
            <person name="Boggild A."/>
            <person name="Meysman F."/>
            <person name="Geelhoed J."/>
            <person name="Schramm A."/>
        </authorList>
    </citation>
    <scope>NUCLEOTIDE SEQUENCE [LARGE SCALE GENOMIC DNA]</scope>
    <source>
        <strain evidence="1">GS</strain>
    </source>
</reference>
<organism evidence="1 2">
    <name type="scientific">Candidatus Electronema aureum</name>
    <dbReference type="NCBI Taxonomy" id="2005002"/>
    <lineage>
        <taxon>Bacteria</taxon>
        <taxon>Pseudomonadati</taxon>
        <taxon>Thermodesulfobacteriota</taxon>
        <taxon>Desulfobulbia</taxon>
        <taxon>Desulfobulbales</taxon>
        <taxon>Desulfobulbaceae</taxon>
        <taxon>Candidatus Electronema</taxon>
    </lineage>
</organism>
<evidence type="ECO:0000313" key="2">
    <source>
        <dbReference type="Proteomes" id="UP000316238"/>
    </source>
</evidence>
<sequence>MKEYIAENELYEIYTNYLDSHLWFKDQEIQNLFENSKYRR</sequence>
<keyword evidence="2" id="KW-1185">Reference proteome</keyword>
<name>A0A521FZG4_9BACT</name>
<comment type="caution">
    <text evidence="1">The sequence shown here is derived from an EMBL/GenBank/DDBJ whole genome shotgun (WGS) entry which is preliminary data.</text>
</comment>